<dbReference type="RefSeq" id="WP_074443169.1">
    <property type="nucleotide sequence ID" value="NZ_FMBM01000001.1"/>
</dbReference>
<evidence type="ECO:0000313" key="4">
    <source>
        <dbReference type="Proteomes" id="UP000050497"/>
    </source>
</evidence>
<accession>A0A0N8KEE3</accession>
<dbReference type="Gene3D" id="3.40.50.720">
    <property type="entry name" value="NAD(P)-binding Rossmann-like Domain"/>
    <property type="match status" value="1"/>
</dbReference>
<dbReference type="FunFam" id="3.40.50.720:FF:000084">
    <property type="entry name" value="Short-chain dehydrogenase reductase"/>
    <property type="match status" value="1"/>
</dbReference>
<name>A0A0N8KEE3_9HYPH</name>
<dbReference type="EMBL" id="LJSX01000010">
    <property type="protein sequence ID" value="KPQ11098.1"/>
    <property type="molecule type" value="Genomic_DNA"/>
</dbReference>
<dbReference type="InterPro" id="IPR020904">
    <property type="entry name" value="Sc_DH/Rdtase_CS"/>
</dbReference>
<dbReference type="PANTHER" id="PTHR42879">
    <property type="entry name" value="3-OXOACYL-(ACYL-CARRIER-PROTEIN) REDUCTASE"/>
    <property type="match status" value="1"/>
</dbReference>
<evidence type="ECO:0000313" key="3">
    <source>
        <dbReference type="EMBL" id="SCC78104.1"/>
    </source>
</evidence>
<dbReference type="SUPFAM" id="SSF51735">
    <property type="entry name" value="NAD(P)-binding Rossmann-fold domains"/>
    <property type="match status" value="1"/>
</dbReference>
<dbReference type="OrthoDB" id="9804774at2"/>
<reference evidence="2 4" key="1">
    <citation type="submission" date="2015-09" db="EMBL/GenBank/DDBJ databases">
        <title>Identification and resolution of microdiversity through metagenomic sequencing of parallel consortia.</title>
        <authorList>
            <person name="Nelson W.C."/>
            <person name="Romine M.F."/>
            <person name="Lindemann S.R."/>
        </authorList>
    </citation>
    <scope>NUCLEOTIDE SEQUENCE [LARGE SCALE GENOMIC DNA]</scope>
    <source>
        <strain evidence="2">HL-109</strain>
    </source>
</reference>
<organism evidence="2 4">
    <name type="scientific">Saliniramus fredricksonii</name>
    <dbReference type="NCBI Taxonomy" id="1653334"/>
    <lineage>
        <taxon>Bacteria</taxon>
        <taxon>Pseudomonadati</taxon>
        <taxon>Pseudomonadota</taxon>
        <taxon>Alphaproteobacteria</taxon>
        <taxon>Hyphomicrobiales</taxon>
        <taxon>Salinarimonadaceae</taxon>
        <taxon>Saliniramus</taxon>
    </lineage>
</organism>
<dbReference type="GO" id="GO:0032787">
    <property type="term" value="P:monocarboxylic acid metabolic process"/>
    <property type="evidence" value="ECO:0007669"/>
    <property type="project" value="UniProtKB-ARBA"/>
</dbReference>
<evidence type="ECO:0000313" key="2">
    <source>
        <dbReference type="EMBL" id="KPQ11098.1"/>
    </source>
</evidence>
<dbReference type="Proteomes" id="UP000182800">
    <property type="component" value="Unassembled WGS sequence"/>
</dbReference>
<dbReference type="Proteomes" id="UP000050497">
    <property type="component" value="Unassembled WGS sequence"/>
</dbReference>
<proteinExistence type="inferred from homology"/>
<dbReference type="PRINTS" id="PR00081">
    <property type="entry name" value="GDHRDH"/>
</dbReference>
<evidence type="ECO:0000256" key="1">
    <source>
        <dbReference type="ARBA" id="ARBA00006484"/>
    </source>
</evidence>
<evidence type="ECO:0000313" key="5">
    <source>
        <dbReference type="Proteomes" id="UP000182800"/>
    </source>
</evidence>
<comment type="caution">
    <text evidence="2">The sequence shown here is derived from an EMBL/GenBank/DDBJ whole genome shotgun (WGS) entry which is preliminary data.</text>
</comment>
<dbReference type="EMBL" id="FMBM01000001">
    <property type="protein sequence ID" value="SCC78104.1"/>
    <property type="molecule type" value="Genomic_DNA"/>
</dbReference>
<dbReference type="InterPro" id="IPR036291">
    <property type="entry name" value="NAD(P)-bd_dom_sf"/>
</dbReference>
<dbReference type="Pfam" id="PF13561">
    <property type="entry name" value="adh_short_C2"/>
    <property type="match status" value="1"/>
</dbReference>
<protein>
    <submittedName>
        <fullName evidence="2 3">Short-chain dehydrogenase</fullName>
    </submittedName>
</protein>
<dbReference type="AlphaFoldDB" id="A0A0N8KEE3"/>
<dbReference type="CDD" id="cd05233">
    <property type="entry name" value="SDR_c"/>
    <property type="match status" value="1"/>
</dbReference>
<sequence length="267" mass="26679">MEAGKAAQGGEQRGEETAGVRHVLVTGGARGIGRAIAGAFRERGMRVSILGRDRAALDAALAAGVADFAMSADVTDEAAMAEAIGAAGAAGGAIDCLVANAGAATTAPFVRSDAAQFRAMTEVNLIGVVNAIHPVLPGMTARGFGRIIVVASTAALKGYAYVSAYCAAKHAALGLVRALALETARKGITVNALCPGFTDTDMVASGIEKVMATTGRSHEEALADFVAHNPQGRLVDPREVADAALWLAGDAAGAVTGQAIAIAGGEA</sequence>
<keyword evidence="5" id="KW-1185">Reference proteome</keyword>
<dbReference type="InterPro" id="IPR002347">
    <property type="entry name" value="SDR_fam"/>
</dbReference>
<dbReference type="STRING" id="1653334.GA0071312_0085"/>
<gene>
    <name evidence="3" type="ORF">GA0071312_0085</name>
    <name evidence="2" type="ORF">HLUCCO17_08135</name>
</gene>
<comment type="similarity">
    <text evidence="1">Belongs to the short-chain dehydrogenases/reductases (SDR) family.</text>
</comment>
<dbReference type="PANTHER" id="PTHR42879:SF2">
    <property type="entry name" value="3-OXOACYL-[ACYL-CARRIER-PROTEIN] REDUCTASE FABG"/>
    <property type="match status" value="1"/>
</dbReference>
<dbReference type="InterPro" id="IPR050259">
    <property type="entry name" value="SDR"/>
</dbReference>
<dbReference type="PRINTS" id="PR00080">
    <property type="entry name" value="SDRFAMILY"/>
</dbReference>
<dbReference type="PROSITE" id="PS00061">
    <property type="entry name" value="ADH_SHORT"/>
    <property type="match status" value="1"/>
</dbReference>
<reference evidence="3 5" key="2">
    <citation type="submission" date="2016-08" db="EMBL/GenBank/DDBJ databases">
        <authorList>
            <person name="Varghese N."/>
            <person name="Submissions Spin"/>
        </authorList>
    </citation>
    <scope>NUCLEOTIDE SEQUENCE [LARGE SCALE GENOMIC DNA]</scope>
    <source>
        <strain evidence="3 5">HL-109</strain>
    </source>
</reference>